<dbReference type="GO" id="GO:0003884">
    <property type="term" value="F:D-amino-acid oxidase activity"/>
    <property type="evidence" value="ECO:0007669"/>
    <property type="project" value="UniProtKB-EC"/>
</dbReference>
<dbReference type="Proteomes" id="UP000477722">
    <property type="component" value="Unassembled WGS sequence"/>
</dbReference>
<dbReference type="Gene3D" id="3.40.50.720">
    <property type="entry name" value="NAD(P)-binding Rossmann-like Domain"/>
    <property type="match status" value="3"/>
</dbReference>
<name>A0A6G4X1H8_9ACTN</name>
<evidence type="ECO:0000256" key="6">
    <source>
        <dbReference type="ARBA" id="ARBA00039101"/>
    </source>
</evidence>
<evidence type="ECO:0000256" key="7">
    <source>
        <dbReference type="ARBA" id="ARBA00039751"/>
    </source>
</evidence>
<comment type="similarity">
    <text evidence="2">Belongs to the DAMOX/DASOX family.</text>
</comment>
<dbReference type="InterPro" id="IPR006076">
    <property type="entry name" value="FAD-dep_OxRdtase"/>
</dbReference>
<keyword evidence="4 9" id="KW-0274">FAD</keyword>
<evidence type="ECO:0000256" key="3">
    <source>
        <dbReference type="ARBA" id="ARBA00022630"/>
    </source>
</evidence>
<protein>
    <recommendedName>
        <fullName evidence="7">D-amino-acid oxidase</fullName>
        <ecNumber evidence="6">1.4.3.3</ecNumber>
    </recommendedName>
</protein>
<accession>A0A6G4X1H8</accession>
<evidence type="ECO:0000313" key="12">
    <source>
        <dbReference type="Proteomes" id="UP000477722"/>
    </source>
</evidence>
<feature type="binding site" evidence="9">
    <location>
        <position position="288"/>
    </location>
    <ligand>
        <name>D-dopa</name>
        <dbReference type="ChEBI" id="CHEBI:149689"/>
    </ligand>
</feature>
<feature type="binding site" evidence="9">
    <location>
        <begin position="45"/>
        <end position="46"/>
    </location>
    <ligand>
        <name>FAD</name>
        <dbReference type="ChEBI" id="CHEBI:57692"/>
    </ligand>
</feature>
<evidence type="ECO:0000256" key="4">
    <source>
        <dbReference type="ARBA" id="ARBA00022827"/>
    </source>
</evidence>
<keyword evidence="12" id="KW-1185">Reference proteome</keyword>
<feature type="domain" description="FAD dependent oxidoreductase" evidence="10">
    <location>
        <begin position="115"/>
        <end position="303"/>
    </location>
</feature>
<dbReference type="PANTHER" id="PTHR11530">
    <property type="entry name" value="D-AMINO ACID OXIDASE"/>
    <property type="match status" value="1"/>
</dbReference>
<organism evidence="11 12">
    <name type="scientific">Streptomyces boncukensis</name>
    <dbReference type="NCBI Taxonomy" id="2711219"/>
    <lineage>
        <taxon>Bacteria</taxon>
        <taxon>Bacillati</taxon>
        <taxon>Actinomycetota</taxon>
        <taxon>Actinomycetes</taxon>
        <taxon>Kitasatosporales</taxon>
        <taxon>Streptomycetaceae</taxon>
        <taxon>Streptomyces</taxon>
    </lineage>
</organism>
<dbReference type="AlphaFoldDB" id="A0A6G4X1H8"/>
<dbReference type="Pfam" id="PF01266">
    <property type="entry name" value="DAO"/>
    <property type="match status" value="2"/>
</dbReference>
<feature type="binding site" evidence="9">
    <location>
        <position position="257"/>
    </location>
    <ligand>
        <name>D-dopa</name>
        <dbReference type="ChEBI" id="CHEBI:149689"/>
    </ligand>
</feature>
<dbReference type="PANTHER" id="PTHR11530:SF11">
    <property type="entry name" value="D-ASPARTATE OXIDASE"/>
    <property type="match status" value="1"/>
</dbReference>
<dbReference type="SUPFAM" id="SSF51971">
    <property type="entry name" value="Nucleotide-binding domain"/>
    <property type="match status" value="1"/>
</dbReference>
<comment type="cofactor">
    <cofactor evidence="1 9">
        <name>FAD</name>
        <dbReference type="ChEBI" id="CHEBI:57692"/>
    </cofactor>
</comment>
<proteinExistence type="inferred from homology"/>
<evidence type="ECO:0000256" key="8">
    <source>
        <dbReference type="ARBA" id="ARBA00049547"/>
    </source>
</evidence>
<evidence type="ECO:0000313" key="11">
    <source>
        <dbReference type="EMBL" id="NGO70604.1"/>
    </source>
</evidence>
<keyword evidence="3" id="KW-0285">Flavoprotein</keyword>
<dbReference type="InterPro" id="IPR023209">
    <property type="entry name" value="DAO"/>
</dbReference>
<dbReference type="EMBL" id="JAAKZZ010000212">
    <property type="protein sequence ID" value="NGO70604.1"/>
    <property type="molecule type" value="Genomic_DNA"/>
</dbReference>
<feature type="domain" description="FAD dependent oxidoreductase" evidence="10">
    <location>
        <begin position="10"/>
        <end position="97"/>
    </location>
</feature>
<evidence type="ECO:0000256" key="1">
    <source>
        <dbReference type="ARBA" id="ARBA00001974"/>
    </source>
</evidence>
<evidence type="ECO:0000256" key="5">
    <source>
        <dbReference type="ARBA" id="ARBA00023002"/>
    </source>
</evidence>
<dbReference type="GO" id="GO:0071949">
    <property type="term" value="F:FAD binding"/>
    <property type="evidence" value="ECO:0007669"/>
    <property type="project" value="InterPro"/>
</dbReference>
<keyword evidence="5" id="KW-0560">Oxidoreductase</keyword>
<feature type="binding site" evidence="9">
    <location>
        <position position="202"/>
    </location>
    <ligand>
        <name>D-dopa</name>
        <dbReference type="ChEBI" id="CHEBI:149689"/>
    </ligand>
</feature>
<dbReference type="EC" id="1.4.3.3" evidence="6"/>
<comment type="caution">
    <text evidence="11">The sequence shown here is derived from an EMBL/GenBank/DDBJ whole genome shotgun (WGS) entry which is preliminary data.</text>
</comment>
<dbReference type="GO" id="GO:0019478">
    <property type="term" value="P:D-amino acid catabolic process"/>
    <property type="evidence" value="ECO:0007669"/>
    <property type="project" value="TreeGrafter"/>
</dbReference>
<feature type="binding site" evidence="9">
    <location>
        <begin position="287"/>
        <end position="292"/>
    </location>
    <ligand>
        <name>FAD</name>
        <dbReference type="ChEBI" id="CHEBI:57692"/>
    </ligand>
</feature>
<dbReference type="RefSeq" id="WP_165300266.1">
    <property type="nucleotide sequence ID" value="NZ_JAAKZZ010000212.1"/>
</dbReference>
<comment type="catalytic activity">
    <reaction evidence="8">
        <text>a D-alpha-amino acid + O2 + H2O = a 2-oxocarboxylate + H2O2 + NH4(+)</text>
        <dbReference type="Rhea" id="RHEA:21816"/>
        <dbReference type="ChEBI" id="CHEBI:15377"/>
        <dbReference type="ChEBI" id="CHEBI:15379"/>
        <dbReference type="ChEBI" id="CHEBI:16240"/>
        <dbReference type="ChEBI" id="CHEBI:28938"/>
        <dbReference type="ChEBI" id="CHEBI:35179"/>
        <dbReference type="ChEBI" id="CHEBI:59871"/>
        <dbReference type="EC" id="1.4.3.3"/>
    </reaction>
    <physiologicalReaction direction="left-to-right" evidence="8">
        <dbReference type="Rhea" id="RHEA:21817"/>
    </physiologicalReaction>
</comment>
<evidence type="ECO:0000259" key="10">
    <source>
        <dbReference type="Pfam" id="PF01266"/>
    </source>
</evidence>
<reference evidence="11 12" key="1">
    <citation type="submission" date="2020-02" db="EMBL/GenBank/DDBJ databases">
        <title>Whole-genome analyses of novel actinobacteria.</title>
        <authorList>
            <person name="Sahin N."/>
            <person name="Tatar D."/>
        </authorList>
    </citation>
    <scope>NUCLEOTIDE SEQUENCE [LARGE SCALE GENOMIC DNA]</scope>
    <source>
        <strain evidence="11 12">SB3404</strain>
    </source>
</reference>
<evidence type="ECO:0000256" key="2">
    <source>
        <dbReference type="ARBA" id="ARBA00006730"/>
    </source>
</evidence>
<evidence type="ECO:0000256" key="9">
    <source>
        <dbReference type="PIRSR" id="PIRSR000189-1"/>
    </source>
</evidence>
<dbReference type="PIRSF" id="PIRSF000189">
    <property type="entry name" value="D-aa_oxidase"/>
    <property type="match status" value="1"/>
</dbReference>
<dbReference type="GO" id="GO:0005737">
    <property type="term" value="C:cytoplasm"/>
    <property type="evidence" value="ECO:0007669"/>
    <property type="project" value="TreeGrafter"/>
</dbReference>
<sequence length="321" mass="33599">MTDGSGRETVIVVGGGVIGLTSAVVLAERGLDVRVWSRESAARTTSAVAGGLVWPYRIAPEQQALDWAERTFRNLAWLAEQPPLTGVRLVRGTLHGAEPPAVWTGLTGTPPRTPLVDMPAYLRYLLGRLEQAGGRYERRAAGSLAEAAAEAPAVVNCAGLGARELVPDPEVRAVRGQLVIVENPGVEEWYVDASGDSSDTTYLLPQPYGLVLGGTAEDGAEGTAPDPATAEAIVRRCAAVHPPVARARVLEHRVGLRPFRPAARLEAERIADGRGGTALCVHNYGHGGAGVTVSWGCAVDAARLVDPPSGGVHPEVTGGRT</sequence>
<gene>
    <name evidence="11" type="ORF">G5C65_20055</name>
</gene>
<dbReference type="SUPFAM" id="SSF54373">
    <property type="entry name" value="FAD-linked reductases, C-terminal domain"/>
    <property type="match status" value="1"/>
</dbReference>